<reference evidence="2" key="1">
    <citation type="submission" date="2022-11" db="UniProtKB">
        <authorList>
            <consortium name="WormBaseParasite"/>
        </authorList>
    </citation>
    <scope>IDENTIFICATION</scope>
</reference>
<proteinExistence type="predicted"/>
<accession>A0A915HPK4</accession>
<name>A0A915HPK4_ROMCU</name>
<dbReference type="Proteomes" id="UP000887565">
    <property type="component" value="Unplaced"/>
</dbReference>
<protein>
    <submittedName>
        <fullName evidence="2">Uncharacterized protein</fullName>
    </submittedName>
</protein>
<dbReference type="WBParaSite" id="nRc.2.0.1.t03431-RA">
    <property type="protein sequence ID" value="nRc.2.0.1.t03431-RA"/>
    <property type="gene ID" value="nRc.2.0.1.g03431"/>
</dbReference>
<sequence>MVTHDER</sequence>
<evidence type="ECO:0000313" key="2">
    <source>
        <dbReference type="WBParaSite" id="nRc.2.0.1.t03431-RA"/>
    </source>
</evidence>
<evidence type="ECO:0000313" key="1">
    <source>
        <dbReference type="Proteomes" id="UP000887565"/>
    </source>
</evidence>
<organism evidence="1 2">
    <name type="scientific">Romanomermis culicivorax</name>
    <name type="common">Nematode worm</name>
    <dbReference type="NCBI Taxonomy" id="13658"/>
    <lineage>
        <taxon>Eukaryota</taxon>
        <taxon>Metazoa</taxon>
        <taxon>Ecdysozoa</taxon>
        <taxon>Nematoda</taxon>
        <taxon>Enoplea</taxon>
        <taxon>Dorylaimia</taxon>
        <taxon>Mermithida</taxon>
        <taxon>Mermithoidea</taxon>
        <taxon>Mermithidae</taxon>
        <taxon>Romanomermis</taxon>
    </lineage>
</organism>
<keyword evidence="1" id="KW-1185">Reference proteome</keyword>